<dbReference type="Pfam" id="PF13302">
    <property type="entry name" value="Acetyltransf_3"/>
    <property type="match status" value="1"/>
</dbReference>
<organism evidence="2 3">
    <name type="scientific">Actinoallomurus liliacearum</name>
    <dbReference type="NCBI Taxonomy" id="1080073"/>
    <lineage>
        <taxon>Bacteria</taxon>
        <taxon>Bacillati</taxon>
        <taxon>Actinomycetota</taxon>
        <taxon>Actinomycetes</taxon>
        <taxon>Streptosporangiales</taxon>
        <taxon>Thermomonosporaceae</taxon>
        <taxon>Actinoallomurus</taxon>
    </lineage>
</organism>
<evidence type="ECO:0000259" key="1">
    <source>
        <dbReference type="PROSITE" id="PS51186"/>
    </source>
</evidence>
<dbReference type="Gene3D" id="3.40.630.30">
    <property type="match status" value="1"/>
</dbReference>
<dbReference type="SUPFAM" id="SSF55729">
    <property type="entry name" value="Acyl-CoA N-acyltransferases (Nat)"/>
    <property type="match status" value="1"/>
</dbReference>
<dbReference type="PANTHER" id="PTHR43792">
    <property type="entry name" value="GNAT FAMILY, PUTATIVE (AFU_ORTHOLOGUE AFUA_3G00765)-RELATED-RELATED"/>
    <property type="match status" value="1"/>
</dbReference>
<dbReference type="Proteomes" id="UP001500212">
    <property type="component" value="Unassembled WGS sequence"/>
</dbReference>
<proteinExistence type="predicted"/>
<dbReference type="InterPro" id="IPR016181">
    <property type="entry name" value="Acyl_CoA_acyltransferase"/>
</dbReference>
<name>A0ABP8TQN8_9ACTN</name>
<evidence type="ECO:0000313" key="3">
    <source>
        <dbReference type="Proteomes" id="UP001500212"/>
    </source>
</evidence>
<keyword evidence="3" id="KW-1185">Reference proteome</keyword>
<protein>
    <submittedName>
        <fullName evidence="2">GNAT family N-acetyltransferase</fullName>
    </submittedName>
</protein>
<reference evidence="3" key="1">
    <citation type="journal article" date="2019" name="Int. J. Syst. Evol. Microbiol.">
        <title>The Global Catalogue of Microorganisms (GCM) 10K type strain sequencing project: providing services to taxonomists for standard genome sequencing and annotation.</title>
        <authorList>
            <consortium name="The Broad Institute Genomics Platform"/>
            <consortium name="The Broad Institute Genome Sequencing Center for Infectious Disease"/>
            <person name="Wu L."/>
            <person name="Ma J."/>
        </authorList>
    </citation>
    <scope>NUCLEOTIDE SEQUENCE [LARGE SCALE GENOMIC DNA]</scope>
    <source>
        <strain evidence="3">JCM 17938</strain>
    </source>
</reference>
<dbReference type="InterPro" id="IPR051531">
    <property type="entry name" value="N-acetyltransferase"/>
</dbReference>
<accession>A0ABP8TQN8</accession>
<dbReference type="PROSITE" id="PS51186">
    <property type="entry name" value="GNAT"/>
    <property type="match status" value="1"/>
</dbReference>
<dbReference type="EMBL" id="BAABHJ010000017">
    <property type="protein sequence ID" value="GAA4611438.1"/>
    <property type="molecule type" value="Genomic_DNA"/>
</dbReference>
<feature type="domain" description="N-acetyltransferase" evidence="1">
    <location>
        <begin position="9"/>
        <end position="175"/>
    </location>
</feature>
<dbReference type="InterPro" id="IPR000182">
    <property type="entry name" value="GNAT_dom"/>
</dbReference>
<sequence>MRTLTTERLILPPWDPRFEEDFCRLGADPRVSRYLGDGRPWKPERTVARHGEILAHWREHGFGWRGILLREPGDEALIGVAALSRLSKPLPGVDEPAIEIGWWVDPRHWGKGIATEAAAVIRDEAFTDHGAARLVARYQPANHASGNIMRKIGMRHHDDTTGPYGEAVRLYVLERSDWVTATHS</sequence>
<comment type="caution">
    <text evidence="2">The sequence shown here is derived from an EMBL/GenBank/DDBJ whole genome shotgun (WGS) entry which is preliminary data.</text>
</comment>
<evidence type="ECO:0000313" key="2">
    <source>
        <dbReference type="EMBL" id="GAA4611438.1"/>
    </source>
</evidence>
<dbReference type="RefSeq" id="WP_345358619.1">
    <property type="nucleotide sequence ID" value="NZ_BAABHJ010000017.1"/>
</dbReference>
<dbReference type="PANTHER" id="PTHR43792:SF1">
    <property type="entry name" value="N-ACETYLTRANSFERASE DOMAIN-CONTAINING PROTEIN"/>
    <property type="match status" value="1"/>
</dbReference>
<gene>
    <name evidence="2" type="ORF">GCM10023195_48420</name>
</gene>